<feature type="binding site" evidence="5">
    <location>
        <position position="214"/>
    </location>
    <ligand>
        <name>substrate</name>
    </ligand>
</feature>
<dbReference type="GO" id="GO:1990966">
    <property type="term" value="P:ATP generation from poly-ADP-D-ribose"/>
    <property type="evidence" value="ECO:0007669"/>
    <property type="project" value="TreeGrafter"/>
</dbReference>
<evidence type="ECO:0000259" key="6">
    <source>
        <dbReference type="Pfam" id="PF05028"/>
    </source>
</evidence>
<dbReference type="GO" id="GO:0009225">
    <property type="term" value="P:nucleotide-sugar metabolic process"/>
    <property type="evidence" value="ECO:0007669"/>
    <property type="project" value="TreeGrafter"/>
</dbReference>
<dbReference type="GO" id="GO:0005975">
    <property type="term" value="P:carbohydrate metabolic process"/>
    <property type="evidence" value="ECO:0007669"/>
    <property type="project" value="InterPro"/>
</dbReference>
<dbReference type="InterPro" id="IPR007724">
    <property type="entry name" value="Poly_GlycHdrlase"/>
</dbReference>
<dbReference type="GO" id="GO:0006282">
    <property type="term" value="P:regulation of DNA repair"/>
    <property type="evidence" value="ECO:0007669"/>
    <property type="project" value="InterPro"/>
</dbReference>
<evidence type="ECO:0000256" key="2">
    <source>
        <dbReference type="ARBA" id="ARBA00012255"/>
    </source>
</evidence>
<comment type="caution">
    <text evidence="8">The sequence shown here is derived from an EMBL/GenBank/DDBJ whole genome shotgun (WGS) entry which is preliminary data.</text>
</comment>
<dbReference type="GO" id="GO:0005737">
    <property type="term" value="C:cytoplasm"/>
    <property type="evidence" value="ECO:0007669"/>
    <property type="project" value="TreeGrafter"/>
</dbReference>
<dbReference type="Proteomes" id="UP001165289">
    <property type="component" value="Unassembled WGS sequence"/>
</dbReference>
<evidence type="ECO:0000256" key="5">
    <source>
        <dbReference type="PIRSR" id="PIRSR607724-2"/>
    </source>
</evidence>
<evidence type="ECO:0000313" key="9">
    <source>
        <dbReference type="Proteomes" id="UP001165289"/>
    </source>
</evidence>
<dbReference type="PANTHER" id="PTHR12837:SF15">
    <property type="entry name" value="POLY(ADP-RIBOSE) GLYCOHYDROLASE"/>
    <property type="match status" value="1"/>
</dbReference>
<gene>
    <name evidence="8" type="ORF">LOD99_448</name>
</gene>
<accession>A0AAV7K8Y0</accession>
<evidence type="ECO:0000256" key="4">
    <source>
        <dbReference type="PIRSR" id="PIRSR607724-1"/>
    </source>
</evidence>
<feature type="domain" description="PARG catalytic Macro" evidence="6">
    <location>
        <begin position="126"/>
        <end position="326"/>
    </location>
</feature>
<proteinExistence type="inferred from homology"/>
<dbReference type="GO" id="GO:0005634">
    <property type="term" value="C:nucleus"/>
    <property type="evidence" value="ECO:0007669"/>
    <property type="project" value="TreeGrafter"/>
</dbReference>
<feature type="binding site" evidence="5">
    <location>
        <position position="173"/>
    </location>
    <ligand>
        <name>substrate</name>
    </ligand>
</feature>
<dbReference type="GO" id="GO:0004649">
    <property type="term" value="F:poly(ADP-ribose) glycohydrolase activity"/>
    <property type="evidence" value="ECO:0007669"/>
    <property type="project" value="UniProtKB-EC"/>
</dbReference>
<dbReference type="PANTHER" id="PTHR12837">
    <property type="entry name" value="POLY ADP-RIBOSE GLYCOHYDROLASE"/>
    <property type="match status" value="1"/>
</dbReference>
<organism evidence="8 9">
    <name type="scientific">Oopsacas minuta</name>
    <dbReference type="NCBI Taxonomy" id="111878"/>
    <lineage>
        <taxon>Eukaryota</taxon>
        <taxon>Metazoa</taxon>
        <taxon>Porifera</taxon>
        <taxon>Hexactinellida</taxon>
        <taxon>Hexasterophora</taxon>
        <taxon>Lyssacinosida</taxon>
        <taxon>Leucopsacidae</taxon>
        <taxon>Oopsacas</taxon>
    </lineage>
</organism>
<dbReference type="Pfam" id="PF05028">
    <property type="entry name" value="PARG_cat_C"/>
    <property type="match status" value="1"/>
</dbReference>
<feature type="binding site" evidence="5">
    <location>
        <position position="159"/>
    </location>
    <ligand>
        <name>substrate</name>
    </ligand>
</feature>
<evidence type="ECO:0000313" key="8">
    <source>
        <dbReference type="EMBL" id="KAI6657703.1"/>
    </source>
</evidence>
<dbReference type="AlphaFoldDB" id="A0AAV7K8Y0"/>
<keyword evidence="3" id="KW-0378">Hydrolase</keyword>
<sequence length="383" mass="43400">MTRLALNLPSLVTSPLPLLRCEQVRDLTLSQIQIACLLANAFFCTFPRRNSTGFTSEYANFPGINFYTLFSPDQAPQFESDKDALSLSKCKANKLKCIFHYFKRVLSDQPAGCVTFRRQQLEQPYEWSLKDCTLTNLKIDNKGRIEDANENTLKVDFANKIIGGGVLSGGCVQEEIYFLLCPEMMISRLFVECLQPHEALVIIGAERFSNYSGYSDSFQWTGNYYDVTPIDSLARRKTYVTAIDALVVRKYSDQFRPYALRRELDKALAGLLQGDFDTDSCLAVATGNWGCGAFGGDKSLKSVIQLMSAAVTRRDILYFTFGDDKLGDRLIELHQQLLENRTTVAQLWTCLCNYNQLLKNKAINERVTPLFKYIIEQFSSHTP</sequence>
<dbReference type="EC" id="3.2.1.143" evidence="2"/>
<feature type="active site" evidence="4">
    <location>
        <position position="175"/>
    </location>
</feature>
<comment type="similarity">
    <text evidence="1">Belongs to the poly(ADP-ribose) glycohydrolase family.</text>
</comment>
<dbReference type="Pfam" id="PF20811">
    <property type="entry name" value="PARG_cat_N"/>
    <property type="match status" value="1"/>
</dbReference>
<evidence type="ECO:0000256" key="1">
    <source>
        <dbReference type="ARBA" id="ARBA00009545"/>
    </source>
</evidence>
<reference evidence="8 9" key="1">
    <citation type="journal article" date="2023" name="BMC Biol.">
        <title>The compact genome of the sponge Oopsacas minuta (Hexactinellida) is lacking key metazoan core genes.</title>
        <authorList>
            <person name="Santini S."/>
            <person name="Schenkelaars Q."/>
            <person name="Jourda C."/>
            <person name="Duchesne M."/>
            <person name="Belahbib H."/>
            <person name="Rocher C."/>
            <person name="Selva M."/>
            <person name="Riesgo A."/>
            <person name="Vervoort M."/>
            <person name="Leys S.P."/>
            <person name="Kodjabachian L."/>
            <person name="Le Bivic A."/>
            <person name="Borchiellini C."/>
            <person name="Claverie J.M."/>
            <person name="Renard E."/>
        </authorList>
    </citation>
    <scope>NUCLEOTIDE SEQUENCE [LARGE SCALE GENOMIC DNA]</scope>
    <source>
        <strain evidence="8">SPO-2</strain>
    </source>
</reference>
<dbReference type="InterPro" id="IPR046372">
    <property type="entry name" value="PARG_cat_C"/>
</dbReference>
<dbReference type="InterPro" id="IPR048362">
    <property type="entry name" value="PARG_helical"/>
</dbReference>
<keyword evidence="9" id="KW-1185">Reference proteome</keyword>
<dbReference type="EMBL" id="JAKMXF010000111">
    <property type="protein sequence ID" value="KAI6657703.1"/>
    <property type="molecule type" value="Genomic_DNA"/>
</dbReference>
<evidence type="ECO:0000259" key="7">
    <source>
        <dbReference type="Pfam" id="PF20811"/>
    </source>
</evidence>
<evidence type="ECO:0000256" key="3">
    <source>
        <dbReference type="ARBA" id="ARBA00022801"/>
    </source>
</evidence>
<name>A0AAV7K8Y0_9METZ</name>
<protein>
    <recommendedName>
        <fullName evidence="2">poly(ADP-ribose) glycohydrolase</fullName>
        <ecNumber evidence="2">3.2.1.143</ecNumber>
    </recommendedName>
</protein>
<feature type="active site" evidence="4">
    <location>
        <position position="156"/>
    </location>
</feature>
<feature type="active site" evidence="4">
    <location>
        <position position="174"/>
    </location>
</feature>
<feature type="domain" description="PARG helical" evidence="7">
    <location>
        <begin position="1"/>
        <end position="118"/>
    </location>
</feature>